<comment type="catalytic activity">
    <reaction evidence="7">
        <text>a 5'-end (5'-triphosphoguanosine)-ribonucleoside in mRNA + S-adenosyl-L-methionine = a 5'-end (N(7)-methyl 5'-triphosphoguanosine)-ribonucleoside in mRNA + S-adenosyl-L-homocysteine</text>
        <dbReference type="Rhea" id="RHEA:67008"/>
        <dbReference type="Rhea" id="RHEA-COMP:17166"/>
        <dbReference type="Rhea" id="RHEA-COMP:17167"/>
        <dbReference type="ChEBI" id="CHEBI:57856"/>
        <dbReference type="ChEBI" id="CHEBI:59789"/>
        <dbReference type="ChEBI" id="CHEBI:156461"/>
        <dbReference type="ChEBI" id="CHEBI:167617"/>
        <dbReference type="EC" id="2.1.1.56"/>
    </reaction>
</comment>
<evidence type="ECO:0000313" key="10">
    <source>
        <dbReference type="Proteomes" id="UP001281761"/>
    </source>
</evidence>
<sequence>MNSTQHYNALSRGGGKKTDRAISPIIHELSMNNWIKSVLFLNTLTTPDSIVVELGCGRGGDLTKYRHHHLTGIIGIDNSSDSLEEFKRRYTDSFADSFRAKLIEGDFTVHGFSSLIPAPVQFISSQFAMHYAFESSETVTRYFSTVSKLLRPAGTFVATIPNAIQIVNGVQSHPSRRCFGNRFFCISFDRPHFPRYGAKYRFRLDSAVNADEFLIHPTIIERQAKRHQLTIKEITPFPDYYQKNIEPRGGKTEHSEECVSLLKVHRVYESGEWKKDEAEIVSLYSVLVMKKNGQDDGQFTNAQFTWDDEVSIRSAEEANNKAFLSTRKPPTSDGTLFGKPTRQILSRIFSLLSHTDMLRCKQVCQKWRSINLCEWLMKPVAPPKPPATNQPTLPPVPPPHPATNTANPLPFNLLPLPKFVGQPTQTMPQQNKPPPMPIQTQQQTPITNPLTHITHPGPISSAHYFFPPLQFEMSESRISLSPTYINKSIVTSPRHRNVFTLLTDHHLKMKGYLQQPKHLKHMVKFANYTQRVPSRNGMAFGLPLPDVLMPKSVIYGLDLAPTGKCSNIACGIEASEHGQVSDMSPVIVDDQFIQLVLQECQMTTNVFAPNPNPHPFFIPDGSCSITELYMPTVVLDPHSINESHYVPFEGQTTFHPYFNYNTATKPKLKGGGERVGLSLDFLNAFLRIKETGGSTSSLTHLSIPLVFVQNTSSFTALPCCHNLVQLDLTSPSDSVAKNFKQAILDDNKRITADRPFLQFLIQQHSVSVDGQPREFSPNSSGNMTYFLRMVMDSKIDPTGKSIDTLVNLTSLTLPLFMIHQFFAAAHNSLPNITSLVFTEDPTLTSKSNHTISHICHSDLYGEARQIGLLHEIRHDPSFNDITATVVSRSFIQNHPHLALFMTGSDTLWTDAAVLEYVQLRKASDQNQAEPKELQKRARLLPVSGVKLNCSLVSSDTIRSLGELKTLRHVSLQHLRLSAIPSLSSLATCENLTSLSLSFDFTPADEEQEIMDQRMSSRTLDSYSSVFSFTQPMSRLKDVLIQIAYSCPFVTSFSLHLHDLRDPEDVMDQQERSRKLPPRPLPNALFLNLLHCWPHITCLSISGFFVKGDTLQLLSSLGESIRTLVIQSYAAFFPTHEYVNMQIALLINSFHFHRLASFGHDHQFSEQKCDLFVGVPNNTLPLDAFDELENGSLFADLLRENEAWHDEEKKKDIVRGWQKQYTRKLHLNQHQSDKAFQQLVYQLFFRLRFLSTLSIVGFGTTFRKHLSDEVRIGTNERERALNQNRQGPAPLVLTTLEWVDPFLGGERHPIPIYPDTNLIDLLDVTLQNLEKEKYIVH</sequence>
<organism evidence="9 10">
    <name type="scientific">Blattamonas nauphoetae</name>
    <dbReference type="NCBI Taxonomy" id="2049346"/>
    <lineage>
        <taxon>Eukaryota</taxon>
        <taxon>Metamonada</taxon>
        <taxon>Preaxostyla</taxon>
        <taxon>Oxymonadida</taxon>
        <taxon>Blattamonas</taxon>
    </lineage>
</organism>
<keyword evidence="6" id="KW-0507">mRNA processing</keyword>
<comment type="caution">
    <text evidence="9">The sequence shown here is derived from an EMBL/GenBank/DDBJ whole genome shotgun (WGS) entry which is preliminary data.</text>
</comment>
<evidence type="ECO:0000256" key="2">
    <source>
        <dbReference type="ARBA" id="ARBA00022603"/>
    </source>
</evidence>
<evidence type="ECO:0000256" key="5">
    <source>
        <dbReference type="ARBA" id="ARBA00022884"/>
    </source>
</evidence>
<dbReference type="CDD" id="cd09917">
    <property type="entry name" value="F-box_SF"/>
    <property type="match status" value="1"/>
</dbReference>
<dbReference type="EC" id="2.1.1.56" evidence="1"/>
<dbReference type="Proteomes" id="UP001281761">
    <property type="component" value="Unassembled WGS sequence"/>
</dbReference>
<dbReference type="Gene3D" id="3.40.50.150">
    <property type="entry name" value="Vaccinia Virus protein VP39"/>
    <property type="match status" value="1"/>
</dbReference>
<dbReference type="SUPFAM" id="SSF81383">
    <property type="entry name" value="F-box domain"/>
    <property type="match status" value="1"/>
</dbReference>
<accession>A0ABQ9X3V7</accession>
<dbReference type="PROSITE" id="PS51562">
    <property type="entry name" value="RNA_CAP0_MT"/>
    <property type="match status" value="1"/>
</dbReference>
<dbReference type="Gene3D" id="1.20.1280.50">
    <property type="match status" value="1"/>
</dbReference>
<keyword evidence="6" id="KW-0506">mRNA capping</keyword>
<keyword evidence="10" id="KW-1185">Reference proteome</keyword>
<dbReference type="GO" id="GO:0004482">
    <property type="term" value="F:mRNA 5'-cap (guanine-N7-)-methyltransferase activity"/>
    <property type="evidence" value="ECO:0007669"/>
    <property type="project" value="UniProtKB-EC"/>
</dbReference>
<dbReference type="SUPFAM" id="SSF53335">
    <property type="entry name" value="S-adenosyl-L-methionine-dependent methyltransferases"/>
    <property type="match status" value="1"/>
</dbReference>
<dbReference type="PANTHER" id="PTHR12189">
    <property type="entry name" value="MRNA GUANINE-7- METHYLTRANSFERASE"/>
    <property type="match status" value="1"/>
</dbReference>
<dbReference type="Gene3D" id="3.80.10.10">
    <property type="entry name" value="Ribonuclease Inhibitor"/>
    <property type="match status" value="1"/>
</dbReference>
<protein>
    <recommendedName>
        <fullName evidence="1">mRNA (guanine-N(7))-methyltransferase</fullName>
        <ecNumber evidence="1">2.1.1.56</ecNumber>
    </recommendedName>
</protein>
<evidence type="ECO:0000256" key="6">
    <source>
        <dbReference type="ARBA" id="ARBA00023042"/>
    </source>
</evidence>
<evidence type="ECO:0000256" key="4">
    <source>
        <dbReference type="ARBA" id="ARBA00022691"/>
    </source>
</evidence>
<reference evidence="9 10" key="1">
    <citation type="journal article" date="2022" name="bioRxiv">
        <title>Genomics of Preaxostyla Flagellates Illuminates Evolutionary Transitions and the Path Towards Mitochondrial Loss.</title>
        <authorList>
            <person name="Novak L.V.F."/>
            <person name="Treitli S.C."/>
            <person name="Pyrih J."/>
            <person name="Halakuc P."/>
            <person name="Pipaliya S.V."/>
            <person name="Vacek V."/>
            <person name="Brzon O."/>
            <person name="Soukal P."/>
            <person name="Eme L."/>
            <person name="Dacks J.B."/>
            <person name="Karnkowska A."/>
            <person name="Elias M."/>
            <person name="Hampl V."/>
        </authorList>
    </citation>
    <scope>NUCLEOTIDE SEQUENCE [LARGE SCALE GENOMIC DNA]</scope>
    <source>
        <strain evidence="9">NAU3</strain>
        <tissue evidence="9">Gut</tissue>
    </source>
</reference>
<dbReference type="InterPro" id="IPR001810">
    <property type="entry name" value="F-box_dom"/>
</dbReference>
<keyword evidence="3 9" id="KW-0808">Transferase</keyword>
<dbReference type="InterPro" id="IPR029063">
    <property type="entry name" value="SAM-dependent_MTases_sf"/>
</dbReference>
<keyword evidence="5" id="KW-0694">RNA-binding</keyword>
<evidence type="ECO:0000256" key="1">
    <source>
        <dbReference type="ARBA" id="ARBA00011926"/>
    </source>
</evidence>
<evidence type="ECO:0000256" key="3">
    <source>
        <dbReference type="ARBA" id="ARBA00022679"/>
    </source>
</evidence>
<dbReference type="Pfam" id="PF12937">
    <property type="entry name" value="F-box-like"/>
    <property type="match status" value="1"/>
</dbReference>
<dbReference type="EMBL" id="JARBJD010000228">
    <property type="protein sequence ID" value="KAK2946444.1"/>
    <property type="molecule type" value="Genomic_DNA"/>
</dbReference>
<evidence type="ECO:0000256" key="7">
    <source>
        <dbReference type="ARBA" id="ARBA00044712"/>
    </source>
</evidence>
<keyword evidence="4" id="KW-0949">S-adenosyl-L-methionine</keyword>
<dbReference type="InterPro" id="IPR032675">
    <property type="entry name" value="LRR_dom_sf"/>
</dbReference>
<feature type="domain" description="MRNA cap 0 methyltransferase" evidence="8">
    <location>
        <begin position="23"/>
        <end position="292"/>
    </location>
</feature>
<proteinExistence type="predicted"/>
<keyword evidence="2 9" id="KW-0489">Methyltransferase</keyword>
<name>A0ABQ9X3V7_9EUKA</name>
<dbReference type="InterPro" id="IPR036047">
    <property type="entry name" value="F-box-like_dom_sf"/>
</dbReference>
<evidence type="ECO:0000313" key="9">
    <source>
        <dbReference type="EMBL" id="KAK2946444.1"/>
    </source>
</evidence>
<evidence type="ECO:0000259" key="8">
    <source>
        <dbReference type="PROSITE" id="PS51562"/>
    </source>
</evidence>
<dbReference type="InterPro" id="IPR039753">
    <property type="entry name" value="RG7MT1"/>
</dbReference>
<dbReference type="Pfam" id="PF03291">
    <property type="entry name" value="mRNA_G-N7_MeTrfase"/>
    <property type="match status" value="1"/>
</dbReference>
<dbReference type="CDD" id="cd02440">
    <property type="entry name" value="AdoMet_MTases"/>
    <property type="match status" value="1"/>
</dbReference>
<dbReference type="InterPro" id="IPR004971">
    <property type="entry name" value="mRNA_G-N7_MeTrfase_dom"/>
</dbReference>
<gene>
    <name evidence="9" type="ORF">BLNAU_18609</name>
</gene>